<keyword evidence="1" id="KW-0732">Signal</keyword>
<evidence type="ECO:0000256" key="1">
    <source>
        <dbReference type="SAM" id="SignalP"/>
    </source>
</evidence>
<dbReference type="OrthoDB" id="5512951at2"/>
<feature type="chain" id="PRO_5020245007" evidence="1">
    <location>
        <begin position="30"/>
        <end position="197"/>
    </location>
</feature>
<dbReference type="RefSeq" id="WP_129345853.1">
    <property type="nucleotide sequence ID" value="NZ_CP012670.1"/>
</dbReference>
<dbReference type="Proteomes" id="UP000295781">
    <property type="component" value="Chromosome"/>
</dbReference>
<evidence type="ECO:0000313" key="2">
    <source>
        <dbReference type="EMBL" id="AUX20581.1"/>
    </source>
</evidence>
<gene>
    <name evidence="2" type="ORF">SOCEGT47_010530</name>
</gene>
<reference evidence="2 3" key="1">
    <citation type="submission" date="2015-09" db="EMBL/GenBank/DDBJ databases">
        <title>Sorangium comparison.</title>
        <authorList>
            <person name="Zaburannyi N."/>
            <person name="Bunk B."/>
            <person name="Overmann J."/>
            <person name="Mueller R."/>
        </authorList>
    </citation>
    <scope>NUCLEOTIDE SEQUENCE [LARGE SCALE GENOMIC DNA]</scope>
    <source>
        <strain evidence="2 3">So ceGT47</strain>
    </source>
</reference>
<name>A0A4P2PVK6_SORCE</name>
<dbReference type="EMBL" id="CP012670">
    <property type="protein sequence ID" value="AUX20581.1"/>
    <property type="molecule type" value="Genomic_DNA"/>
</dbReference>
<accession>A0A4P2PVK6</accession>
<organism evidence="2 3">
    <name type="scientific">Sorangium cellulosum</name>
    <name type="common">Polyangium cellulosum</name>
    <dbReference type="NCBI Taxonomy" id="56"/>
    <lineage>
        <taxon>Bacteria</taxon>
        <taxon>Pseudomonadati</taxon>
        <taxon>Myxococcota</taxon>
        <taxon>Polyangia</taxon>
        <taxon>Polyangiales</taxon>
        <taxon>Polyangiaceae</taxon>
        <taxon>Sorangium</taxon>
    </lineage>
</organism>
<evidence type="ECO:0000313" key="3">
    <source>
        <dbReference type="Proteomes" id="UP000295781"/>
    </source>
</evidence>
<protein>
    <submittedName>
        <fullName evidence="2">Cobalamin ABC transporter substrate-binding protein</fullName>
    </submittedName>
</protein>
<feature type="signal peptide" evidence="1">
    <location>
        <begin position="1"/>
        <end position="29"/>
    </location>
</feature>
<dbReference type="AlphaFoldDB" id="A0A4P2PVK6"/>
<sequence length="197" mass="20946">MIPRAGAVFPRLALALLAAVGPAAGCAAAQDRSATHADPLAGLLPWEGHDRDVFDDNIDPAAVGFSLDGPSPRSDRFLQERAQTADVVARVRVNTVTVESIGEQSSYHLGIQVGYPPLATPRVPDRAFELHIRPSSRAYGVAKAIDARLRGFTFIAFIRRFAGEAGEPEIHWHLSPDTAEVAAAVHEAVALGELSAP</sequence>
<proteinExistence type="predicted"/>